<dbReference type="PANTHER" id="PTHR13258:SF0">
    <property type="entry name" value="SYNDETIN"/>
    <property type="match status" value="1"/>
</dbReference>
<dbReference type="EMBL" id="HBIO01024483">
    <property type="protein sequence ID" value="CAE0473942.1"/>
    <property type="molecule type" value="Transcribed_RNA"/>
</dbReference>
<dbReference type="AlphaFoldDB" id="A0A7S3QDA9"/>
<protein>
    <recommendedName>
        <fullName evidence="1">Syndetin C-terminal domain-containing protein</fullName>
    </recommendedName>
</protein>
<dbReference type="InterPro" id="IPR040047">
    <property type="entry name" value="VPS50"/>
</dbReference>
<accession>A0A7S3QDA9</accession>
<organism evidence="2">
    <name type="scientific">Chaetoceros debilis</name>
    <dbReference type="NCBI Taxonomy" id="122233"/>
    <lineage>
        <taxon>Eukaryota</taxon>
        <taxon>Sar</taxon>
        <taxon>Stramenopiles</taxon>
        <taxon>Ochrophyta</taxon>
        <taxon>Bacillariophyta</taxon>
        <taxon>Coscinodiscophyceae</taxon>
        <taxon>Chaetocerotophycidae</taxon>
        <taxon>Chaetocerotales</taxon>
        <taxon>Chaetocerotaceae</taxon>
        <taxon>Chaetoceros</taxon>
    </lineage>
</organism>
<name>A0A7S3QDA9_9STRA</name>
<dbReference type="GO" id="GO:0042147">
    <property type="term" value="P:retrograde transport, endosome to Golgi"/>
    <property type="evidence" value="ECO:0007669"/>
    <property type="project" value="InterPro"/>
</dbReference>
<dbReference type="GO" id="GO:0032456">
    <property type="term" value="P:endocytic recycling"/>
    <property type="evidence" value="ECO:0007669"/>
    <property type="project" value="InterPro"/>
</dbReference>
<dbReference type="InterPro" id="IPR019514">
    <property type="entry name" value="Syndetin_C"/>
</dbReference>
<sequence>MLKGSGWTDSKLNEHCNSYIDDLSDRYVALWIHLSTSPLKASKKILHDIWESIVESGCLALLEGISRVYDCSTEGRALMSMDLATFSSNVNKRASRDFGPLVCSPIVNPIRGKQYVDMYIKVFYFPKDDMMKWIDENRQRYHLAHLLTLVSFSSHNQLPTADLNLLLRRRDEVRKICS</sequence>
<gene>
    <name evidence="2" type="ORF">CDEB00056_LOCUS18795</name>
</gene>
<dbReference type="GO" id="GO:0005829">
    <property type="term" value="C:cytosol"/>
    <property type="evidence" value="ECO:0007669"/>
    <property type="project" value="GOC"/>
</dbReference>
<reference evidence="2" key="1">
    <citation type="submission" date="2021-01" db="EMBL/GenBank/DDBJ databases">
        <authorList>
            <person name="Corre E."/>
            <person name="Pelletier E."/>
            <person name="Niang G."/>
            <person name="Scheremetjew M."/>
            <person name="Finn R."/>
            <person name="Kale V."/>
            <person name="Holt S."/>
            <person name="Cochrane G."/>
            <person name="Meng A."/>
            <person name="Brown T."/>
            <person name="Cohen L."/>
        </authorList>
    </citation>
    <scope>NUCLEOTIDE SEQUENCE</scope>
    <source>
        <strain evidence="2">MM31A-1</strain>
    </source>
</reference>
<dbReference type="Pfam" id="PF10474">
    <property type="entry name" value="Syndetin_C"/>
    <property type="match status" value="1"/>
</dbReference>
<dbReference type="PANTHER" id="PTHR13258">
    <property type="entry name" value="SYNDETIN"/>
    <property type="match status" value="1"/>
</dbReference>
<proteinExistence type="predicted"/>
<evidence type="ECO:0000259" key="1">
    <source>
        <dbReference type="Pfam" id="PF10474"/>
    </source>
</evidence>
<dbReference type="GO" id="GO:1990745">
    <property type="term" value="C:EARP complex"/>
    <property type="evidence" value="ECO:0007669"/>
    <property type="project" value="InterPro"/>
</dbReference>
<dbReference type="GO" id="GO:0000149">
    <property type="term" value="F:SNARE binding"/>
    <property type="evidence" value="ECO:0007669"/>
    <property type="project" value="TreeGrafter"/>
</dbReference>
<feature type="domain" description="Syndetin C-terminal" evidence="1">
    <location>
        <begin position="4"/>
        <end position="157"/>
    </location>
</feature>
<evidence type="ECO:0000313" key="2">
    <source>
        <dbReference type="EMBL" id="CAE0473942.1"/>
    </source>
</evidence>